<evidence type="ECO:0000313" key="2">
    <source>
        <dbReference type="EMBL" id="QOQ79196.1"/>
    </source>
</evidence>
<proteinExistence type="predicted"/>
<dbReference type="RefSeq" id="WP_197558523.1">
    <property type="nucleotide sequence ID" value="NZ_CP063065.1"/>
</dbReference>
<dbReference type="Proteomes" id="UP000595091">
    <property type="component" value="Chromosome"/>
</dbReference>
<organism evidence="2 3">
    <name type="scientific">Aerococcus urinaeequi</name>
    <dbReference type="NCBI Taxonomy" id="51665"/>
    <lineage>
        <taxon>Bacteria</taxon>
        <taxon>Bacillati</taxon>
        <taxon>Bacillota</taxon>
        <taxon>Bacilli</taxon>
        <taxon>Lactobacillales</taxon>
        <taxon>Aerococcaceae</taxon>
        <taxon>Aerococcus</taxon>
    </lineage>
</organism>
<gene>
    <name evidence="2" type="ORF">IMX20_00240</name>
</gene>
<accession>A0A7M1KS66</accession>
<dbReference type="AlphaFoldDB" id="A0A7M1KS66"/>
<dbReference type="InterPro" id="IPR034904">
    <property type="entry name" value="FSCA_dom_sf"/>
</dbReference>
<dbReference type="PANTHER" id="PTHR42831:SF1">
    <property type="entry name" value="FE-S PROTEIN MATURATION AUXILIARY FACTOR YITW"/>
    <property type="match status" value="1"/>
</dbReference>
<dbReference type="PANTHER" id="PTHR42831">
    <property type="entry name" value="FE-S PROTEIN MATURATION AUXILIARY FACTOR YITW"/>
    <property type="match status" value="1"/>
</dbReference>
<reference evidence="2 3" key="1">
    <citation type="submission" date="2020-10" db="EMBL/GenBank/DDBJ databases">
        <title>Plasmid carrying two tetracycline resistance determinant.</title>
        <authorList>
            <person name="Yang Q."/>
        </authorList>
    </citation>
    <scope>NUCLEOTIDE SEQUENCE [LARGE SCALE GENOMIC DNA]</scope>
    <source>
        <strain evidence="2 3">T43</strain>
    </source>
</reference>
<dbReference type="Gene3D" id="3.30.300.130">
    <property type="entry name" value="Fe-S cluster assembly (FSCA)"/>
    <property type="match status" value="1"/>
</dbReference>
<name>A0A7M1KS66_9LACT</name>
<dbReference type="InterPro" id="IPR052339">
    <property type="entry name" value="Fe-S_Maturation_MIP18"/>
</dbReference>
<dbReference type="EMBL" id="CP063065">
    <property type="protein sequence ID" value="QOQ79196.1"/>
    <property type="molecule type" value="Genomic_DNA"/>
</dbReference>
<evidence type="ECO:0000259" key="1">
    <source>
        <dbReference type="Pfam" id="PF01883"/>
    </source>
</evidence>
<evidence type="ECO:0000313" key="3">
    <source>
        <dbReference type="Proteomes" id="UP000595091"/>
    </source>
</evidence>
<dbReference type="InterPro" id="IPR002744">
    <property type="entry name" value="MIP18-like"/>
</dbReference>
<protein>
    <submittedName>
        <fullName evidence="2">Metal-sulfur cluster assembly factor</fullName>
    </submittedName>
</protein>
<dbReference type="Pfam" id="PF01883">
    <property type="entry name" value="FeS_assembly_P"/>
    <property type="match status" value="1"/>
</dbReference>
<dbReference type="SUPFAM" id="SSF117916">
    <property type="entry name" value="Fe-S cluster assembly (FSCA) domain-like"/>
    <property type="match status" value="1"/>
</dbReference>
<feature type="domain" description="MIP18 family-like" evidence="1">
    <location>
        <begin position="22"/>
        <end position="93"/>
    </location>
</feature>
<sequence length="119" mass="12975">MSVSANTYGIVFQGEAVNHQKVIMAQLLEVIDPELGIDFPNLGLIYEVDLNLAGECTVVMTLTTSACPLVFVIEKDFQEKLSQIAIIKAVTVTITFDPVWSIQRLSPFACVCLGMPIQG</sequence>